<gene>
    <name evidence="3" type="ORF">PIB30_041104</name>
</gene>
<evidence type="ECO:0000259" key="2">
    <source>
        <dbReference type="PROSITE" id="PS50104"/>
    </source>
</evidence>
<proteinExistence type="predicted"/>
<reference evidence="3 4" key="1">
    <citation type="journal article" date="2023" name="Plants (Basel)">
        <title>Bridging the Gap: Combining Genomics and Transcriptomics Approaches to Understand Stylosanthes scabra, an Orphan Legume from the Brazilian Caatinga.</title>
        <authorList>
            <person name="Ferreira-Neto J.R.C."/>
            <person name="da Silva M.D."/>
            <person name="Binneck E."/>
            <person name="de Melo N.F."/>
            <person name="da Silva R.H."/>
            <person name="de Melo A.L.T.M."/>
            <person name="Pandolfi V."/>
            <person name="Bustamante F.O."/>
            <person name="Brasileiro-Vidal A.C."/>
            <person name="Benko-Iseppon A.M."/>
        </authorList>
    </citation>
    <scope>NUCLEOTIDE SEQUENCE [LARGE SCALE GENOMIC DNA]</scope>
    <source>
        <tissue evidence="3">Leaves</tissue>
    </source>
</reference>
<organism evidence="3 4">
    <name type="scientific">Stylosanthes scabra</name>
    <dbReference type="NCBI Taxonomy" id="79078"/>
    <lineage>
        <taxon>Eukaryota</taxon>
        <taxon>Viridiplantae</taxon>
        <taxon>Streptophyta</taxon>
        <taxon>Embryophyta</taxon>
        <taxon>Tracheophyta</taxon>
        <taxon>Spermatophyta</taxon>
        <taxon>Magnoliopsida</taxon>
        <taxon>eudicotyledons</taxon>
        <taxon>Gunneridae</taxon>
        <taxon>Pentapetalae</taxon>
        <taxon>rosids</taxon>
        <taxon>fabids</taxon>
        <taxon>Fabales</taxon>
        <taxon>Fabaceae</taxon>
        <taxon>Papilionoideae</taxon>
        <taxon>50 kb inversion clade</taxon>
        <taxon>dalbergioids sensu lato</taxon>
        <taxon>Dalbergieae</taxon>
        <taxon>Pterocarpus clade</taxon>
        <taxon>Stylosanthes</taxon>
    </lineage>
</organism>
<sequence>MANSSEEKHEVFVCFRGEDTRNTFTGHLNAAIRRVGIRTYIDHDLRRGEEIPQRLLKAIKDAKLSVIVFSENFASSKWCLDEVVNILECKKRSNQIVVPVFYRVDPAVVRNQIGIYAEAFAKHEQRYEGEMNKVRKWREALTEAANHSGWECSLNKVECEVVEGIARDVMEKLNHVYVGDVDEQIRKFEQLAELQNQYYKAIPEFEYLQIYQATVRRITELKMERSIRLLRLTPDMLPYVGNFKSDPDFD</sequence>
<evidence type="ECO:0000256" key="1">
    <source>
        <dbReference type="ARBA" id="ARBA00023027"/>
    </source>
</evidence>
<evidence type="ECO:0000313" key="4">
    <source>
        <dbReference type="Proteomes" id="UP001341840"/>
    </source>
</evidence>
<evidence type="ECO:0000313" key="3">
    <source>
        <dbReference type="EMBL" id="MED6110230.1"/>
    </source>
</evidence>
<dbReference type="PANTHER" id="PTHR32009:SF120">
    <property type="entry name" value="TYPE DISEASE RESISTANCE PROTEIN, PUTATIVE-RELATED"/>
    <property type="match status" value="1"/>
</dbReference>
<keyword evidence="1" id="KW-0520">NAD</keyword>
<dbReference type="InterPro" id="IPR000157">
    <property type="entry name" value="TIR_dom"/>
</dbReference>
<reference evidence="3" key="2">
    <citation type="submission" date="2023-01" db="EMBL/GenBank/DDBJ databases">
        <authorList>
            <person name="Ferreira-Neto J.R.C."/>
            <person name="Da Silva M.D."/>
            <person name="Binneck E."/>
            <person name="De Melo N.F."/>
            <person name="Da Silva R.H."/>
            <person name="De Melo A.L.T.M."/>
            <person name="Pandolfi V."/>
            <person name="Bustamante F.O."/>
            <person name="Brasileiro-Vidal A.C."/>
            <person name="Benko-Iseppon A.M."/>
        </authorList>
    </citation>
    <scope>NUCLEOTIDE SEQUENCE</scope>
    <source>
        <tissue evidence="3">Leaves</tissue>
    </source>
</reference>
<dbReference type="Pfam" id="PF01582">
    <property type="entry name" value="TIR"/>
    <property type="match status" value="1"/>
</dbReference>
<dbReference type="SUPFAM" id="SSF52200">
    <property type="entry name" value="Toll/Interleukin receptor TIR domain"/>
    <property type="match status" value="1"/>
</dbReference>
<dbReference type="Proteomes" id="UP001341840">
    <property type="component" value="Unassembled WGS sequence"/>
</dbReference>
<dbReference type="InterPro" id="IPR035897">
    <property type="entry name" value="Toll_tir_struct_dom_sf"/>
</dbReference>
<comment type="caution">
    <text evidence="3">The sequence shown here is derived from an EMBL/GenBank/DDBJ whole genome shotgun (WGS) entry which is preliminary data.</text>
</comment>
<dbReference type="EMBL" id="JASCZI010000226">
    <property type="protein sequence ID" value="MED6110231.1"/>
    <property type="molecule type" value="Genomic_DNA"/>
</dbReference>
<dbReference type="EMBL" id="JASCZI010000226">
    <property type="protein sequence ID" value="MED6110230.1"/>
    <property type="molecule type" value="Genomic_DNA"/>
</dbReference>
<protein>
    <recommendedName>
        <fullName evidence="2">TIR domain-containing protein</fullName>
    </recommendedName>
</protein>
<name>A0ABU6QE62_9FABA</name>
<dbReference type="PROSITE" id="PS50104">
    <property type="entry name" value="TIR"/>
    <property type="match status" value="1"/>
</dbReference>
<dbReference type="Gene3D" id="3.40.50.10140">
    <property type="entry name" value="Toll/interleukin-1 receptor homology (TIR) domain"/>
    <property type="match status" value="1"/>
</dbReference>
<dbReference type="SMART" id="SM00255">
    <property type="entry name" value="TIR"/>
    <property type="match status" value="1"/>
</dbReference>
<accession>A0ABU6QE62</accession>
<keyword evidence="4" id="KW-1185">Reference proteome</keyword>
<feature type="domain" description="TIR" evidence="2">
    <location>
        <begin position="7"/>
        <end position="173"/>
    </location>
</feature>
<dbReference type="PANTHER" id="PTHR32009">
    <property type="entry name" value="TMV RESISTANCE PROTEIN N-LIKE"/>
    <property type="match status" value="1"/>
</dbReference>